<comment type="caution">
    <text evidence="2">The sequence shown here is derived from an EMBL/GenBank/DDBJ whole genome shotgun (WGS) entry which is preliminary data.</text>
</comment>
<dbReference type="EMBL" id="QNSA01000003">
    <property type="protein sequence ID" value="RBP75735.1"/>
    <property type="molecule type" value="Genomic_DNA"/>
</dbReference>
<dbReference type="EMBL" id="QPJB01000003">
    <property type="protein sequence ID" value="RCW36544.1"/>
    <property type="molecule type" value="Genomic_DNA"/>
</dbReference>
<proteinExistence type="predicted"/>
<reference evidence="2 3" key="1">
    <citation type="submission" date="2018-07" db="EMBL/GenBank/DDBJ databases">
        <title>Freshwater and sediment microbial communities from various areas in North America, analyzing microbe dynamics in response to fracking.</title>
        <authorList>
            <person name="Lamendella R."/>
        </authorList>
    </citation>
    <scope>NUCLEOTIDE SEQUENCE [LARGE SCALE GENOMIC DNA]</scope>
    <source>
        <strain evidence="2 3">114E</strain>
        <strain evidence="1 4">114E_o</strain>
    </source>
</reference>
<keyword evidence="4" id="KW-1185">Reference proteome</keyword>
<dbReference type="AlphaFoldDB" id="A0A368VA56"/>
<dbReference type="Proteomes" id="UP000253065">
    <property type="component" value="Unassembled WGS sequence"/>
</dbReference>
<evidence type="ECO:0000313" key="3">
    <source>
        <dbReference type="Proteomes" id="UP000252795"/>
    </source>
</evidence>
<evidence type="ECO:0000313" key="4">
    <source>
        <dbReference type="Proteomes" id="UP000253065"/>
    </source>
</evidence>
<evidence type="ECO:0000313" key="1">
    <source>
        <dbReference type="EMBL" id="RBP75735.1"/>
    </source>
</evidence>
<dbReference type="Proteomes" id="UP000252795">
    <property type="component" value="Unassembled WGS sequence"/>
</dbReference>
<dbReference type="RefSeq" id="WP_022991843.1">
    <property type="nucleotide sequence ID" value="NZ_QNSA01000003.1"/>
</dbReference>
<evidence type="ECO:0000313" key="2">
    <source>
        <dbReference type="EMBL" id="RCW36544.1"/>
    </source>
</evidence>
<organism evidence="2 3">
    <name type="scientific">Marinobacter nauticus</name>
    <name type="common">Marinobacter hydrocarbonoclasticus</name>
    <name type="synonym">Marinobacter aquaeolei</name>
    <dbReference type="NCBI Taxonomy" id="2743"/>
    <lineage>
        <taxon>Bacteria</taxon>
        <taxon>Pseudomonadati</taxon>
        <taxon>Pseudomonadota</taxon>
        <taxon>Gammaproteobacteria</taxon>
        <taxon>Pseudomonadales</taxon>
        <taxon>Marinobacteraceae</taxon>
        <taxon>Marinobacter</taxon>
    </lineage>
</organism>
<name>A0A368VA56_MARNT</name>
<protein>
    <submittedName>
        <fullName evidence="2">AlpA family transcriptional regulator</fullName>
    </submittedName>
</protein>
<sequence length="72" mass="8566">MAKKIQKILIRQKTLMEMLDLSSSGFYELKKRDPTFPRPIKDGSSQQAPAFYVYEEVRCWLIDRITARDEKR</sequence>
<gene>
    <name evidence="2" type="ORF">DET51_103338</name>
    <name evidence="1" type="ORF">DET64_103338</name>
</gene>
<accession>A0A368VA56</accession>